<proteinExistence type="predicted"/>
<evidence type="ECO:0000313" key="2">
    <source>
        <dbReference type="Proteomes" id="UP000265520"/>
    </source>
</evidence>
<dbReference type="Proteomes" id="UP000265520">
    <property type="component" value="Unassembled WGS sequence"/>
</dbReference>
<sequence>MKGCSKKAKTVPSVPIDNVSFHHENGASRWKFIYQRRVALERNLSDDLLQCQELVELIEATGLMKIIKGLDKCYDRLVREFIVNIEEDCDNP</sequence>
<feature type="non-terminal residue" evidence="1">
    <location>
        <position position="92"/>
    </location>
</feature>
<dbReference type="EMBL" id="LXQA010416400">
    <property type="protein sequence ID" value="MCI50419.1"/>
    <property type="molecule type" value="Genomic_DNA"/>
</dbReference>
<organism evidence="1 2">
    <name type="scientific">Trifolium medium</name>
    <dbReference type="NCBI Taxonomy" id="97028"/>
    <lineage>
        <taxon>Eukaryota</taxon>
        <taxon>Viridiplantae</taxon>
        <taxon>Streptophyta</taxon>
        <taxon>Embryophyta</taxon>
        <taxon>Tracheophyta</taxon>
        <taxon>Spermatophyta</taxon>
        <taxon>Magnoliopsida</taxon>
        <taxon>eudicotyledons</taxon>
        <taxon>Gunneridae</taxon>
        <taxon>Pentapetalae</taxon>
        <taxon>rosids</taxon>
        <taxon>fabids</taxon>
        <taxon>Fabales</taxon>
        <taxon>Fabaceae</taxon>
        <taxon>Papilionoideae</taxon>
        <taxon>50 kb inversion clade</taxon>
        <taxon>NPAAA clade</taxon>
        <taxon>Hologalegina</taxon>
        <taxon>IRL clade</taxon>
        <taxon>Trifolieae</taxon>
        <taxon>Trifolium</taxon>
    </lineage>
</organism>
<reference evidence="1 2" key="1">
    <citation type="journal article" date="2018" name="Front. Plant Sci.">
        <title>Red Clover (Trifolium pratense) and Zigzag Clover (T. medium) - A Picture of Genomic Similarities and Differences.</title>
        <authorList>
            <person name="Dluhosova J."/>
            <person name="Istvanek J."/>
            <person name="Nedelnik J."/>
            <person name="Repkova J."/>
        </authorList>
    </citation>
    <scope>NUCLEOTIDE SEQUENCE [LARGE SCALE GENOMIC DNA]</scope>
    <source>
        <strain evidence="2">cv. 10/8</strain>
        <tissue evidence="1">Leaf</tissue>
    </source>
</reference>
<accession>A0A392SP22</accession>
<evidence type="ECO:0000313" key="1">
    <source>
        <dbReference type="EMBL" id="MCI50419.1"/>
    </source>
</evidence>
<keyword evidence="2" id="KW-1185">Reference proteome</keyword>
<protein>
    <submittedName>
        <fullName evidence="1">Envelope-like protein</fullName>
    </submittedName>
</protein>
<dbReference type="AlphaFoldDB" id="A0A392SP22"/>
<comment type="caution">
    <text evidence="1">The sequence shown here is derived from an EMBL/GenBank/DDBJ whole genome shotgun (WGS) entry which is preliminary data.</text>
</comment>
<name>A0A392SP22_9FABA</name>